<dbReference type="OrthoDB" id="16982at2759"/>
<dbReference type="Gene3D" id="1.20.1420.30">
    <property type="entry name" value="NCX, central ion-binding region"/>
    <property type="match status" value="2"/>
</dbReference>
<feature type="transmembrane region" description="Helical" evidence="10">
    <location>
        <begin position="795"/>
        <end position="813"/>
    </location>
</feature>
<keyword evidence="7" id="KW-0406">Ion transport</keyword>
<evidence type="ECO:0000256" key="9">
    <source>
        <dbReference type="SAM" id="MobiDB-lite"/>
    </source>
</evidence>
<dbReference type="PANTHER" id="PTHR31503">
    <property type="entry name" value="VACUOLAR CALCIUM ION TRANSPORTER"/>
    <property type="match status" value="1"/>
</dbReference>
<keyword evidence="4" id="KW-0597">Phosphoprotein</keyword>
<feature type="transmembrane region" description="Helical" evidence="10">
    <location>
        <begin position="929"/>
        <end position="946"/>
    </location>
</feature>
<keyword evidence="13" id="KW-1185">Reference proteome</keyword>
<dbReference type="Pfam" id="PF01699">
    <property type="entry name" value="Na_Ca_ex"/>
    <property type="match status" value="2"/>
</dbReference>
<feature type="domain" description="Sodium/calcium exchanger membrane region" evidence="11">
    <location>
        <begin position="447"/>
        <end position="579"/>
    </location>
</feature>
<feature type="transmembrane region" description="Helical" evidence="10">
    <location>
        <begin position="862"/>
        <end position="884"/>
    </location>
</feature>
<dbReference type="AlphaFoldDB" id="A0A9P6U9J5"/>
<evidence type="ECO:0000256" key="8">
    <source>
        <dbReference type="ARBA" id="ARBA00023136"/>
    </source>
</evidence>
<dbReference type="PANTHER" id="PTHR31503:SF10">
    <property type="entry name" value="VNX1 PROTEIN"/>
    <property type="match status" value="1"/>
</dbReference>
<feature type="compositionally biased region" description="Low complexity" evidence="9">
    <location>
        <begin position="48"/>
        <end position="59"/>
    </location>
</feature>
<feature type="domain" description="Sodium/calcium exchanger membrane region" evidence="11">
    <location>
        <begin position="794"/>
        <end position="942"/>
    </location>
</feature>
<dbReference type="InterPro" id="IPR004713">
    <property type="entry name" value="CaH_exchang"/>
</dbReference>
<feature type="compositionally biased region" description="Basic and acidic residues" evidence="9">
    <location>
        <begin position="160"/>
        <end position="169"/>
    </location>
</feature>
<evidence type="ECO:0000256" key="1">
    <source>
        <dbReference type="ARBA" id="ARBA00004127"/>
    </source>
</evidence>
<feature type="region of interest" description="Disordered" evidence="9">
    <location>
        <begin position="682"/>
        <end position="748"/>
    </location>
</feature>
<dbReference type="Proteomes" id="UP000726737">
    <property type="component" value="Unassembled WGS sequence"/>
</dbReference>
<keyword evidence="8 10" id="KW-0472">Membrane</keyword>
<feature type="region of interest" description="Disordered" evidence="9">
    <location>
        <begin position="769"/>
        <end position="788"/>
    </location>
</feature>
<keyword evidence="5 10" id="KW-0812">Transmembrane</keyword>
<feature type="transmembrane region" description="Helical" evidence="10">
    <location>
        <begin position="623"/>
        <end position="643"/>
    </location>
</feature>
<feature type="transmembrane region" description="Helical" evidence="10">
    <location>
        <begin position="477"/>
        <end position="499"/>
    </location>
</feature>
<feature type="compositionally biased region" description="Basic and acidic residues" evidence="9">
    <location>
        <begin position="192"/>
        <end position="209"/>
    </location>
</feature>
<dbReference type="GO" id="GO:0012505">
    <property type="term" value="C:endomembrane system"/>
    <property type="evidence" value="ECO:0007669"/>
    <property type="project" value="UniProtKB-SubCell"/>
</dbReference>
<sequence length="959" mass="105417">MSHHSRANNDSADLEHLELTEEVVAAANDDSQPVPPSTPAPIDSKRVSINSLDSNSSSSTVKYQHHPTSPREAGSSSHGRPPLSNRHSLTGSITSSSAAGSRRPKSNSAFRHSIAAPSSSQTSRRRRSQAGGPASTRSSVRLRNRSSDIEEEDESSNDDSDGHHEDSRPRYGNMRRGSSRRSVRLNPDDEYDVRSYDGQDQYFDRRSGEDNDEDASDMEPLTLKDRQEASLSYYLLWPFGQYVERELLPGEMRTDGMHVPTTSDANGRDYSTGTSINGNGHEAGSSYGNERLSQLSPSDEVRPLLPRSSTVIDRERTQRHVSIVEKIRRLPRTIKQLGMGGIVYYAFYYTVIVSIPMGKLTYVLATHLHQDPLRLHFKRGSSLTLSAQRSEILLCTYDAIGLQYYKYTYDGTNIIFINLLPVVFFTILDDYVLTRVLGHDSALTSPAVIFSLGLASVIPLSYFIGMAVSSISAQSSLGMGAVINATFGSIIEIILYSVALTQGKGLITEGALIGSFLAGLLLMPGLSMMSGAIKKKEQKFNAKSAGKSPEAVYVCVTATMLIMSLIGVLTPTLFYTIYGRFELRCMPCPESELLPDKMTCERCFHHQPNPTNDVFFQTHVKPLMYFCCIILPSAYLIGIWFSLRTHVKQIWHEPQPRSVRDSSIYKKLLPMHILQQLLHYGTGAPHPAGTNRSHADGTEDAEMGRFTSTGAGSGVSTGNYQSTEMHGGLNERRAPHSVPVGHGAEPPIHPTAQGLFDSLAAEPEALKMDHGDEDEDDDEAHGGHDSPNWSKGKSATVLLGCTVLYSIIAEILVDSVDAVSSIDEKLLGLTLFALVPNVTEFMNAISFAMYGNIALSMEIGSAYALQVCLIQIPAMVAVSAWLNYGMVSQWNHVFNLIFPRWDVFAMLFSVFLLTYTYIEGKSNYFKGSILILSYCVLMAGFFYAPLTPGDGVVGYMGLM</sequence>
<feature type="transmembrane region" description="Helical" evidence="10">
    <location>
        <begin position="511"/>
        <end position="530"/>
    </location>
</feature>
<feature type="compositionally biased region" description="Low complexity" evidence="9">
    <location>
        <begin position="707"/>
        <end position="718"/>
    </location>
</feature>
<gene>
    <name evidence="12" type="ORF">BG011_004897</name>
</gene>
<evidence type="ECO:0000256" key="3">
    <source>
        <dbReference type="ARBA" id="ARBA00022448"/>
    </source>
</evidence>
<dbReference type="GO" id="GO:0005774">
    <property type="term" value="C:vacuolar membrane"/>
    <property type="evidence" value="ECO:0007669"/>
    <property type="project" value="UniProtKB-ARBA"/>
</dbReference>
<feature type="transmembrane region" description="Helical" evidence="10">
    <location>
        <begin position="342"/>
        <end position="365"/>
    </location>
</feature>
<reference evidence="12" key="1">
    <citation type="journal article" date="2020" name="Fungal Divers.">
        <title>Resolving the Mortierellaceae phylogeny through synthesis of multi-gene phylogenetics and phylogenomics.</title>
        <authorList>
            <person name="Vandepol N."/>
            <person name="Liber J."/>
            <person name="Desiro A."/>
            <person name="Na H."/>
            <person name="Kennedy M."/>
            <person name="Barry K."/>
            <person name="Grigoriev I.V."/>
            <person name="Miller A.N."/>
            <person name="O'Donnell K."/>
            <person name="Stajich J.E."/>
            <person name="Bonito G."/>
        </authorList>
    </citation>
    <scope>NUCLEOTIDE SEQUENCE</scope>
    <source>
        <strain evidence="12">KOD948</strain>
    </source>
</reference>
<protein>
    <recommendedName>
        <fullName evidence="11">Sodium/calcium exchanger membrane region domain-containing protein</fullName>
    </recommendedName>
</protein>
<dbReference type="InterPro" id="IPR044880">
    <property type="entry name" value="NCX_ion-bd_dom_sf"/>
</dbReference>
<feature type="transmembrane region" description="Helical" evidence="10">
    <location>
        <begin position="447"/>
        <end position="465"/>
    </location>
</feature>
<feature type="transmembrane region" description="Helical" evidence="10">
    <location>
        <begin position="551"/>
        <end position="577"/>
    </location>
</feature>
<evidence type="ECO:0000256" key="5">
    <source>
        <dbReference type="ARBA" id="ARBA00022692"/>
    </source>
</evidence>
<evidence type="ECO:0000313" key="13">
    <source>
        <dbReference type="Proteomes" id="UP000726737"/>
    </source>
</evidence>
<accession>A0A9P6U9J5</accession>
<proteinExistence type="inferred from homology"/>
<comment type="similarity">
    <text evidence="2">Belongs to the Ca(2+):cation antiporter (CaCA) (TC 2.A.19) family.</text>
</comment>
<evidence type="ECO:0000259" key="11">
    <source>
        <dbReference type="Pfam" id="PF01699"/>
    </source>
</evidence>
<feature type="compositionally biased region" description="Polar residues" evidence="9">
    <location>
        <begin position="260"/>
        <end position="278"/>
    </location>
</feature>
<feature type="region of interest" description="Disordered" evidence="9">
    <location>
        <begin position="259"/>
        <end position="303"/>
    </location>
</feature>
<feature type="transmembrane region" description="Helical" evidence="10">
    <location>
        <begin position="407"/>
        <end position="427"/>
    </location>
</feature>
<feature type="transmembrane region" description="Helical" evidence="10">
    <location>
        <begin position="896"/>
        <end position="917"/>
    </location>
</feature>
<feature type="region of interest" description="Disordered" evidence="9">
    <location>
        <begin position="1"/>
        <end position="223"/>
    </location>
</feature>
<feature type="compositionally biased region" description="Polar residues" evidence="9">
    <location>
        <begin position="286"/>
        <end position="297"/>
    </location>
</feature>
<feature type="transmembrane region" description="Helical" evidence="10">
    <location>
        <begin position="825"/>
        <end position="850"/>
    </location>
</feature>
<name>A0A9P6U9J5_9FUNG</name>
<keyword evidence="6 10" id="KW-1133">Transmembrane helix</keyword>
<comment type="caution">
    <text evidence="12">The sequence shown here is derived from an EMBL/GenBank/DDBJ whole genome shotgun (WGS) entry which is preliminary data.</text>
</comment>
<evidence type="ECO:0000313" key="12">
    <source>
        <dbReference type="EMBL" id="KAG0265352.1"/>
    </source>
</evidence>
<dbReference type="InterPro" id="IPR004837">
    <property type="entry name" value="NaCa_Exmemb"/>
</dbReference>
<evidence type="ECO:0000256" key="2">
    <source>
        <dbReference type="ARBA" id="ARBA00008170"/>
    </source>
</evidence>
<evidence type="ECO:0000256" key="6">
    <source>
        <dbReference type="ARBA" id="ARBA00022989"/>
    </source>
</evidence>
<dbReference type="GO" id="GO:0015369">
    <property type="term" value="F:calcium:proton antiporter activity"/>
    <property type="evidence" value="ECO:0007669"/>
    <property type="project" value="TreeGrafter"/>
</dbReference>
<evidence type="ECO:0000256" key="10">
    <source>
        <dbReference type="SAM" id="Phobius"/>
    </source>
</evidence>
<dbReference type="FunFam" id="1.20.1420.30:FF:000014">
    <property type="entry name" value="Cation/H+ exchanger protein 2"/>
    <property type="match status" value="1"/>
</dbReference>
<keyword evidence="3" id="KW-0813">Transport</keyword>
<evidence type="ECO:0000256" key="4">
    <source>
        <dbReference type="ARBA" id="ARBA00022553"/>
    </source>
</evidence>
<organism evidence="12 13">
    <name type="scientific">Mortierella polycephala</name>
    <dbReference type="NCBI Taxonomy" id="41804"/>
    <lineage>
        <taxon>Eukaryota</taxon>
        <taxon>Fungi</taxon>
        <taxon>Fungi incertae sedis</taxon>
        <taxon>Mucoromycota</taxon>
        <taxon>Mortierellomycotina</taxon>
        <taxon>Mortierellomycetes</taxon>
        <taxon>Mortierellales</taxon>
        <taxon>Mortierellaceae</taxon>
        <taxon>Mortierella</taxon>
    </lineage>
</organism>
<evidence type="ECO:0000256" key="7">
    <source>
        <dbReference type="ARBA" id="ARBA00023065"/>
    </source>
</evidence>
<feature type="compositionally biased region" description="Low complexity" evidence="9">
    <location>
        <begin position="88"/>
        <end position="101"/>
    </location>
</feature>
<dbReference type="GO" id="GO:0006874">
    <property type="term" value="P:intracellular calcium ion homeostasis"/>
    <property type="evidence" value="ECO:0007669"/>
    <property type="project" value="TreeGrafter"/>
</dbReference>
<comment type="subcellular location">
    <subcellularLocation>
        <location evidence="1">Endomembrane system</location>
        <topology evidence="1">Multi-pass membrane protein</topology>
    </subcellularLocation>
</comment>
<feature type="compositionally biased region" description="Acidic residues" evidence="9">
    <location>
        <begin position="149"/>
        <end position="159"/>
    </location>
</feature>
<dbReference type="EMBL" id="JAAAJA010000033">
    <property type="protein sequence ID" value="KAG0265352.1"/>
    <property type="molecule type" value="Genomic_DNA"/>
</dbReference>